<dbReference type="Proteomes" id="UP000232003">
    <property type="component" value="Chromosome"/>
</dbReference>
<dbReference type="AlphaFoldDB" id="A0A2K8T2B2"/>
<accession>A0A2K8T2B2</accession>
<name>A0A2K8T2B2_9NOSO</name>
<evidence type="ECO:0000313" key="2">
    <source>
        <dbReference type="Proteomes" id="UP000232003"/>
    </source>
</evidence>
<evidence type="ECO:0000313" key="1">
    <source>
        <dbReference type="EMBL" id="AUB41834.1"/>
    </source>
</evidence>
<proteinExistence type="predicted"/>
<dbReference type="EMBL" id="CP024785">
    <property type="protein sequence ID" value="AUB41834.1"/>
    <property type="molecule type" value="Genomic_DNA"/>
</dbReference>
<organism evidence="1 2">
    <name type="scientific">Nostoc flagelliforme CCNUN1</name>
    <dbReference type="NCBI Taxonomy" id="2038116"/>
    <lineage>
        <taxon>Bacteria</taxon>
        <taxon>Bacillati</taxon>
        <taxon>Cyanobacteriota</taxon>
        <taxon>Cyanophyceae</taxon>
        <taxon>Nostocales</taxon>
        <taxon>Nostocaceae</taxon>
        <taxon>Nostoc</taxon>
    </lineage>
</organism>
<gene>
    <name evidence="1" type="ORF">COO91_07916</name>
</gene>
<keyword evidence="2" id="KW-1185">Reference proteome</keyword>
<protein>
    <submittedName>
        <fullName evidence="1">Uncharacterized protein</fullName>
    </submittedName>
</protein>
<reference evidence="1 2" key="1">
    <citation type="submission" date="2017-11" db="EMBL/GenBank/DDBJ databases">
        <title>Complete genome of a free-living desiccation-tolerant cyanobacterium and its photosynthetic adaptation to extreme terrestrial habitat.</title>
        <authorList>
            <person name="Shang J."/>
        </authorList>
    </citation>
    <scope>NUCLEOTIDE SEQUENCE [LARGE SCALE GENOMIC DNA]</scope>
    <source>
        <strain evidence="1 2">CCNUN1</strain>
    </source>
</reference>
<dbReference type="KEGG" id="nfl:COO91_07916"/>
<sequence length="38" mass="4365">MRTALAVTAGYEVKQSQKPCDCYLYETLRERSTSLHSQ</sequence>